<gene>
    <name evidence="4" type="ORF">H8700_08125</name>
</gene>
<dbReference type="PROSITE" id="PS51257">
    <property type="entry name" value="PROKAR_LIPOPROTEIN"/>
    <property type="match status" value="1"/>
</dbReference>
<feature type="domain" description="Metallo-beta-lactamase" evidence="3">
    <location>
        <begin position="140"/>
        <end position="332"/>
    </location>
</feature>
<sequence length="465" mass="50331">MCKKYIKTTLLFLCSLLLLTGCGNITTTSTTDQKAVSSQSDTQSSAKADNDTTDLKSNTAQPQKNDSDQTKDSNQTEKSSADQKSSSAQTQKNSPAKKSNTTQSKKNSLSKKSASNHVANNSSTTKTSSKLLVHFIDVGQGDSILITQGKHAMLIDAGNNDKGTTVQLYLKKQGLTSLDYVIGTHPDADHIGGLDVVIYKFDCKKILLPDCTSNTATYRDVLSSMKSKNYTATHPAAGQKFSLGKAQFTITGPVQKYNSTNDNSLSLRLTFMQSSFLFTGDVTQNAEPDLIAKNKTLQADVLKIAHHGSKYSTTSAFLAAVSPKYAVISCAEGNSYGFPCARVLNLLRKNHVKTFRTDEQGSIVATSNGQTISWNTSPSTSWKAGESTKQHTTSNRQTKKSSSNTNTSKKIDKNASYVINTSTKKFHLPSCYSVKKMSVANTQSTKASRSELIKEGYSPCKNCNP</sequence>
<name>A0ABR7MV42_9FIRM</name>
<feature type="compositionally biased region" description="Polar residues" evidence="1">
    <location>
        <begin position="32"/>
        <end position="47"/>
    </location>
</feature>
<evidence type="ECO:0000256" key="2">
    <source>
        <dbReference type="SAM" id="SignalP"/>
    </source>
</evidence>
<evidence type="ECO:0000313" key="4">
    <source>
        <dbReference type="EMBL" id="MBC8557672.1"/>
    </source>
</evidence>
<protein>
    <submittedName>
        <fullName evidence="4">MBL fold metallo-hydrolase</fullName>
    </submittedName>
</protein>
<dbReference type="InterPro" id="IPR001279">
    <property type="entry name" value="Metallo-B-lactamas"/>
</dbReference>
<dbReference type="SMART" id="SM00849">
    <property type="entry name" value="Lactamase_B"/>
    <property type="match status" value="1"/>
</dbReference>
<organism evidence="4 5">
    <name type="scientific">Jutongia hominis</name>
    <dbReference type="NCBI Taxonomy" id="2763664"/>
    <lineage>
        <taxon>Bacteria</taxon>
        <taxon>Bacillati</taxon>
        <taxon>Bacillota</taxon>
        <taxon>Clostridia</taxon>
        <taxon>Lachnospirales</taxon>
        <taxon>Lachnospiraceae</taxon>
        <taxon>Jutongia</taxon>
    </lineage>
</organism>
<evidence type="ECO:0000313" key="5">
    <source>
        <dbReference type="Proteomes" id="UP000637513"/>
    </source>
</evidence>
<dbReference type="Gene3D" id="3.60.15.10">
    <property type="entry name" value="Ribonuclease Z/Hydroxyacylglutathione hydrolase-like"/>
    <property type="match status" value="1"/>
</dbReference>
<dbReference type="SUPFAM" id="SSF56281">
    <property type="entry name" value="Metallo-hydrolase/oxidoreductase"/>
    <property type="match status" value="1"/>
</dbReference>
<feature type="compositionally biased region" description="Polar residues" evidence="1">
    <location>
        <begin position="366"/>
        <end position="382"/>
    </location>
</feature>
<keyword evidence="2" id="KW-0732">Signal</keyword>
<dbReference type="EMBL" id="JACRSW010000031">
    <property type="protein sequence ID" value="MBC8557672.1"/>
    <property type="molecule type" value="Genomic_DNA"/>
</dbReference>
<dbReference type="SUPFAM" id="SSF57884">
    <property type="entry name" value="Ada DNA repair protein, N-terminal domain (N-Ada 10)"/>
    <property type="match status" value="1"/>
</dbReference>
<reference evidence="4 5" key="1">
    <citation type="submission" date="2020-08" db="EMBL/GenBank/DDBJ databases">
        <title>Genome public.</title>
        <authorList>
            <person name="Liu C."/>
            <person name="Sun Q."/>
        </authorList>
    </citation>
    <scope>NUCLEOTIDE SEQUENCE [LARGE SCALE GENOMIC DNA]</scope>
    <source>
        <strain evidence="4 5">BX3</strain>
    </source>
</reference>
<proteinExistence type="predicted"/>
<dbReference type="PANTHER" id="PTHR30619:SF7">
    <property type="entry name" value="BETA-LACTAMASE DOMAIN PROTEIN"/>
    <property type="match status" value="1"/>
</dbReference>
<dbReference type="InterPro" id="IPR052159">
    <property type="entry name" value="Competence_DNA_uptake"/>
</dbReference>
<dbReference type="InterPro" id="IPR036866">
    <property type="entry name" value="RibonucZ/Hydroxyglut_hydro"/>
</dbReference>
<feature type="region of interest" description="Disordered" evidence="1">
    <location>
        <begin position="366"/>
        <end position="409"/>
    </location>
</feature>
<keyword evidence="5" id="KW-1185">Reference proteome</keyword>
<dbReference type="PANTHER" id="PTHR30619">
    <property type="entry name" value="DNA INTERNALIZATION/COMPETENCE PROTEIN COMEC/REC2"/>
    <property type="match status" value="1"/>
</dbReference>
<feature type="region of interest" description="Disordered" evidence="1">
    <location>
        <begin position="29"/>
        <end position="124"/>
    </location>
</feature>
<feature type="chain" id="PRO_5046344068" evidence="2">
    <location>
        <begin position="21"/>
        <end position="465"/>
    </location>
</feature>
<feature type="compositionally biased region" description="Basic and acidic residues" evidence="1">
    <location>
        <begin position="65"/>
        <end position="81"/>
    </location>
</feature>
<dbReference type="InterPro" id="IPR035681">
    <property type="entry name" value="ComA-like_MBL"/>
</dbReference>
<feature type="signal peptide" evidence="2">
    <location>
        <begin position="1"/>
        <end position="20"/>
    </location>
</feature>
<feature type="compositionally biased region" description="Low complexity" evidence="1">
    <location>
        <begin position="82"/>
        <end position="115"/>
    </location>
</feature>
<dbReference type="RefSeq" id="WP_249304972.1">
    <property type="nucleotide sequence ID" value="NZ_JACRSW010000031.1"/>
</dbReference>
<dbReference type="CDD" id="cd07731">
    <property type="entry name" value="ComA-like_MBL-fold"/>
    <property type="match status" value="1"/>
</dbReference>
<comment type="caution">
    <text evidence="4">The sequence shown here is derived from an EMBL/GenBank/DDBJ whole genome shotgun (WGS) entry which is preliminary data.</text>
</comment>
<feature type="compositionally biased region" description="Polar residues" evidence="1">
    <location>
        <begin position="55"/>
        <end position="64"/>
    </location>
</feature>
<dbReference type="Proteomes" id="UP000637513">
    <property type="component" value="Unassembled WGS sequence"/>
</dbReference>
<evidence type="ECO:0000256" key="1">
    <source>
        <dbReference type="SAM" id="MobiDB-lite"/>
    </source>
</evidence>
<dbReference type="Gene3D" id="3.40.10.10">
    <property type="entry name" value="DNA Methylphosphotriester Repair Domain"/>
    <property type="match status" value="1"/>
</dbReference>
<dbReference type="Pfam" id="PF00753">
    <property type="entry name" value="Lactamase_B"/>
    <property type="match status" value="1"/>
</dbReference>
<evidence type="ECO:0000259" key="3">
    <source>
        <dbReference type="SMART" id="SM00849"/>
    </source>
</evidence>
<dbReference type="InterPro" id="IPR035451">
    <property type="entry name" value="Ada-like_dom_sf"/>
</dbReference>
<accession>A0ABR7MV42</accession>
<feature type="compositionally biased region" description="Low complexity" evidence="1">
    <location>
        <begin position="392"/>
        <end position="408"/>
    </location>
</feature>